<keyword evidence="3" id="KW-1185">Reference proteome</keyword>
<accession>A0A238WM26</accession>
<dbReference type="Proteomes" id="UP000198379">
    <property type="component" value="Unassembled WGS sequence"/>
</dbReference>
<gene>
    <name evidence="2" type="ORF">SAMN06265376_1011202</name>
</gene>
<feature type="transmembrane region" description="Helical" evidence="1">
    <location>
        <begin position="5"/>
        <end position="22"/>
    </location>
</feature>
<keyword evidence="1" id="KW-0472">Membrane</keyword>
<keyword evidence="1" id="KW-1133">Transmembrane helix</keyword>
<dbReference type="EMBL" id="FZNY01000001">
    <property type="protein sequence ID" value="SNR47353.1"/>
    <property type="molecule type" value="Genomic_DNA"/>
</dbReference>
<name>A0A238WM26_9FLAO</name>
<dbReference type="RefSeq" id="WP_089370490.1">
    <property type="nucleotide sequence ID" value="NZ_FZNY01000001.1"/>
</dbReference>
<dbReference type="AlphaFoldDB" id="A0A238WM26"/>
<evidence type="ECO:0000313" key="3">
    <source>
        <dbReference type="Proteomes" id="UP000198379"/>
    </source>
</evidence>
<proteinExistence type="predicted"/>
<sequence>MYKEYTINISLWYLVKLLFVGIRDFFKLIAYICFILLPDLLVNWWVEGAILSEYIEDYKADIKDAHLRRRWGTFVVGISENEIFTNEGDFQIHDITSYHPSLGNSEPYVILTNGSRIVIETSWLKKTERLKVDTALQKLINGKRT</sequence>
<dbReference type="OrthoDB" id="1164862at2"/>
<evidence type="ECO:0000256" key="1">
    <source>
        <dbReference type="SAM" id="Phobius"/>
    </source>
</evidence>
<protein>
    <submittedName>
        <fullName evidence="2">Uncharacterized protein</fullName>
    </submittedName>
</protein>
<organism evidence="2 3">
    <name type="scientific">Dokdonia pacifica</name>
    <dbReference type="NCBI Taxonomy" id="1627892"/>
    <lineage>
        <taxon>Bacteria</taxon>
        <taxon>Pseudomonadati</taxon>
        <taxon>Bacteroidota</taxon>
        <taxon>Flavobacteriia</taxon>
        <taxon>Flavobacteriales</taxon>
        <taxon>Flavobacteriaceae</taxon>
        <taxon>Dokdonia</taxon>
    </lineage>
</organism>
<evidence type="ECO:0000313" key="2">
    <source>
        <dbReference type="EMBL" id="SNR47353.1"/>
    </source>
</evidence>
<reference evidence="2 3" key="1">
    <citation type="submission" date="2017-06" db="EMBL/GenBank/DDBJ databases">
        <authorList>
            <person name="Kim H.J."/>
            <person name="Triplett B.A."/>
        </authorList>
    </citation>
    <scope>NUCLEOTIDE SEQUENCE [LARGE SCALE GENOMIC DNA]</scope>
    <source>
        <strain evidence="2 3">DSM 25597</strain>
    </source>
</reference>
<keyword evidence="1" id="KW-0812">Transmembrane</keyword>